<dbReference type="Gene3D" id="2.60.120.10">
    <property type="entry name" value="Jelly Rolls"/>
    <property type="match status" value="1"/>
</dbReference>
<dbReference type="SUPFAM" id="SSF52540">
    <property type="entry name" value="P-loop containing nucleoside triphosphate hydrolases"/>
    <property type="match status" value="1"/>
</dbReference>
<keyword evidence="10 12" id="KW-0472">Membrane</keyword>
<dbReference type="InterPro" id="IPR018490">
    <property type="entry name" value="cNMP-bd_dom_sf"/>
</dbReference>
<keyword evidence="2" id="KW-0813">Transport</keyword>
<dbReference type="InterPro" id="IPR036640">
    <property type="entry name" value="ABC1_TM_sf"/>
</dbReference>
<comment type="caution">
    <text evidence="16">The sequence shown here is derived from an EMBL/GenBank/DDBJ whole genome shotgun (WGS) entry which is preliminary data.</text>
</comment>
<dbReference type="PROSITE" id="PS50990">
    <property type="entry name" value="PEPTIDASE_C39"/>
    <property type="match status" value="1"/>
</dbReference>
<dbReference type="PROSITE" id="PS00211">
    <property type="entry name" value="ABC_TRANSPORTER_1"/>
    <property type="match status" value="1"/>
</dbReference>
<evidence type="ECO:0000259" key="13">
    <source>
        <dbReference type="PROSITE" id="PS50893"/>
    </source>
</evidence>
<dbReference type="FunFam" id="3.40.50.300:FF:000221">
    <property type="entry name" value="Multidrug ABC transporter ATP-binding protein"/>
    <property type="match status" value="1"/>
</dbReference>
<dbReference type="Pfam" id="PF00005">
    <property type="entry name" value="ABC_tran"/>
    <property type="match status" value="1"/>
</dbReference>
<dbReference type="InterPro" id="IPR027417">
    <property type="entry name" value="P-loop_NTPase"/>
</dbReference>
<organism evidence="16 17">
    <name type="scientific">Aetokthonos hydrillicola Thurmond2011</name>
    <dbReference type="NCBI Taxonomy" id="2712845"/>
    <lineage>
        <taxon>Bacteria</taxon>
        <taxon>Bacillati</taxon>
        <taxon>Cyanobacteriota</taxon>
        <taxon>Cyanophyceae</taxon>
        <taxon>Nostocales</taxon>
        <taxon>Hapalosiphonaceae</taxon>
        <taxon>Aetokthonos</taxon>
    </lineage>
</organism>
<dbReference type="CDD" id="cd02418">
    <property type="entry name" value="Peptidase_C39B"/>
    <property type="match status" value="1"/>
</dbReference>
<keyword evidence="9 12" id="KW-1133">Transmembrane helix</keyword>
<dbReference type="InterPro" id="IPR039421">
    <property type="entry name" value="Type_1_exporter"/>
</dbReference>
<feature type="domain" description="ABC transmembrane type-1" evidence="14">
    <location>
        <begin position="484"/>
        <end position="763"/>
    </location>
</feature>
<feature type="domain" description="ABC transporter" evidence="13">
    <location>
        <begin position="797"/>
        <end position="1041"/>
    </location>
</feature>
<keyword evidence="8" id="KW-0067">ATP-binding</keyword>
<dbReference type="Pfam" id="PF03412">
    <property type="entry name" value="Peptidase_C39"/>
    <property type="match status" value="1"/>
</dbReference>
<dbReference type="Gene3D" id="1.20.1560.10">
    <property type="entry name" value="ABC transporter type 1, transmembrane domain"/>
    <property type="match status" value="1"/>
</dbReference>
<dbReference type="SUPFAM" id="SSF51206">
    <property type="entry name" value="cAMP-binding domain-like"/>
    <property type="match status" value="1"/>
</dbReference>
<evidence type="ECO:0000259" key="14">
    <source>
        <dbReference type="PROSITE" id="PS50929"/>
    </source>
</evidence>
<dbReference type="Gene3D" id="3.40.50.300">
    <property type="entry name" value="P-loop containing nucleotide triphosphate hydrolases"/>
    <property type="match status" value="1"/>
</dbReference>
<evidence type="ECO:0000313" key="17">
    <source>
        <dbReference type="Proteomes" id="UP000667802"/>
    </source>
</evidence>
<dbReference type="InterPro" id="IPR011527">
    <property type="entry name" value="ABC1_TM_dom"/>
</dbReference>
<keyword evidence="17" id="KW-1185">Reference proteome</keyword>
<evidence type="ECO:0000256" key="11">
    <source>
        <dbReference type="SAM" id="MobiDB-lite"/>
    </source>
</evidence>
<dbReference type="PANTHER" id="PTHR43394">
    <property type="entry name" value="ATP-DEPENDENT PERMEASE MDL1, MITOCHONDRIAL"/>
    <property type="match status" value="1"/>
</dbReference>
<dbReference type="PANTHER" id="PTHR43394:SF1">
    <property type="entry name" value="ATP-BINDING CASSETTE SUB-FAMILY B MEMBER 10, MITOCHONDRIAL"/>
    <property type="match status" value="1"/>
</dbReference>
<evidence type="ECO:0000313" key="16">
    <source>
        <dbReference type="EMBL" id="MDR9893437.1"/>
    </source>
</evidence>
<dbReference type="GO" id="GO:0005524">
    <property type="term" value="F:ATP binding"/>
    <property type="evidence" value="ECO:0007669"/>
    <property type="project" value="UniProtKB-KW"/>
</dbReference>
<dbReference type="Proteomes" id="UP000667802">
    <property type="component" value="Unassembled WGS sequence"/>
</dbReference>
<evidence type="ECO:0000256" key="4">
    <source>
        <dbReference type="ARBA" id="ARBA00022692"/>
    </source>
</evidence>
<evidence type="ECO:0000256" key="12">
    <source>
        <dbReference type="SAM" id="Phobius"/>
    </source>
</evidence>
<dbReference type="PROSITE" id="PS50929">
    <property type="entry name" value="ABC_TM1F"/>
    <property type="match status" value="1"/>
</dbReference>
<proteinExistence type="predicted"/>
<gene>
    <name evidence="16" type="ORF">G7B40_002390</name>
</gene>
<dbReference type="AlphaFoldDB" id="A0AAP5I1K2"/>
<feature type="transmembrane region" description="Helical" evidence="12">
    <location>
        <begin position="622"/>
        <end position="642"/>
    </location>
</feature>
<feature type="transmembrane region" description="Helical" evidence="12">
    <location>
        <begin position="481"/>
        <end position="502"/>
    </location>
</feature>
<dbReference type="SMART" id="SM00382">
    <property type="entry name" value="AAA"/>
    <property type="match status" value="1"/>
</dbReference>
<evidence type="ECO:0000256" key="9">
    <source>
        <dbReference type="ARBA" id="ARBA00022989"/>
    </source>
</evidence>
<dbReference type="GO" id="GO:0015421">
    <property type="term" value="F:ABC-type oligopeptide transporter activity"/>
    <property type="evidence" value="ECO:0007669"/>
    <property type="project" value="TreeGrafter"/>
</dbReference>
<keyword evidence="5" id="KW-0547">Nucleotide-binding</keyword>
<feature type="transmembrane region" description="Helical" evidence="12">
    <location>
        <begin position="704"/>
        <end position="724"/>
    </location>
</feature>
<evidence type="ECO:0000256" key="7">
    <source>
        <dbReference type="ARBA" id="ARBA00022807"/>
    </source>
</evidence>
<sequence length="1045" mass="117129">MNPFSSLRGQGEQNHTTSQESPTLVATILNLLRLVSLDTNLVSDLSQICVLCEFQLGDTLTSYNPDNDDPFIYLVGQGRIRLLGFDETLGRHVSTQLLLVQHSFGADHLFCDQPLPYQAIAASSGFVAKIPVSGLMGWFQKFPKLKDYLQQLACDRQALIFFKTSTELRSQKSYTLRQLLPYWVQLKITAGSSLVEKTPPRQGHYWLAGGKIRIIADKQPPVVGESWGYPDKTPLDGNAQTDIVVYHLPIEYWDLATAIAPNLFANQPHQLKAEEQELQEGSTKQQETLSYLPSLSENPETPQITTTEPNDLQPTQKSTGLGRGRRIPFIQQQSSSDCGAASLAMISLYWGKRFSLNNLRNLTRTDRRGASLQALADAAQTLGYHALPVRASLDRVELQINPWIAHWQGIHYVVVWRIDGDRVLICDPAIGKRSLSREEFEASWTGYALLLSPTEQLKTLKSDKISVAKLWKTFWNNRNPLAPIILASVLLQVFGLATPLFAQVVLDQVMPHKSFVTLNLFAIGFLIFGLWRIALTGARQYLLDYLATRVDINLVGSFMSHTLRLPLQFFASRQVGDIITRVQENRKIQQFLTRKAVSATLDALMAVVYLELMAYYNLQLTFLMLVLILPVVILTIGASPFLKKVSREIFKESAEQNSSMVEMMAGVATVKTAGVERSVRWRWEERFTNMLKARIRGQKLSNNLHVAISFMHHICSTAVLWYGATLVIRGEMSIGQFVAFNLLIGNAINPVLSLVGLWDEFQEVLISVERLNDVLDAEPEENPQQQLMALPPIRGDVDFENVSFRYHQDQQRNTLQNISFKVKAGQTIGIVGSSGSGKSTLINLLAGLYHPNSGRILIDGYDTTHVSLQSLRSQLSVVPQECFLFSATVLENITLYNSEYTLEQVIAAAKLAQAHSFIQKLPLGYRTQVGERGTMLSGGQRQRIAIARALIRNPHILILDEATSSLDAESEHQFQQNLARLSRVNTGTQKTARTIFIIAHRLSSVRDADCILVLDRGIVVEQGTHNELMAMQGLYYHLVQQQLHL</sequence>
<protein>
    <submittedName>
        <fullName evidence="16">Peptidase domain-containing ABC transporter</fullName>
    </submittedName>
</protein>
<dbReference type="InterPro" id="IPR003593">
    <property type="entry name" value="AAA+_ATPase"/>
</dbReference>
<evidence type="ECO:0000256" key="6">
    <source>
        <dbReference type="ARBA" id="ARBA00022801"/>
    </source>
</evidence>
<dbReference type="GO" id="GO:0008234">
    <property type="term" value="F:cysteine-type peptidase activity"/>
    <property type="evidence" value="ECO:0007669"/>
    <property type="project" value="UniProtKB-KW"/>
</dbReference>
<evidence type="ECO:0000256" key="5">
    <source>
        <dbReference type="ARBA" id="ARBA00022741"/>
    </source>
</evidence>
<dbReference type="RefSeq" id="WP_310833486.1">
    <property type="nucleotide sequence ID" value="NZ_JAALHA020000001.1"/>
</dbReference>
<dbReference type="GO" id="GO:0005886">
    <property type="term" value="C:plasma membrane"/>
    <property type="evidence" value="ECO:0007669"/>
    <property type="project" value="UniProtKB-SubCell"/>
</dbReference>
<dbReference type="InterPro" id="IPR014710">
    <property type="entry name" value="RmlC-like_jellyroll"/>
</dbReference>
<evidence type="ECO:0000256" key="10">
    <source>
        <dbReference type="ARBA" id="ARBA00023136"/>
    </source>
</evidence>
<feature type="domain" description="Peptidase C39" evidence="15">
    <location>
        <begin position="332"/>
        <end position="451"/>
    </location>
</feature>
<dbReference type="Pfam" id="PF00664">
    <property type="entry name" value="ABC_membrane"/>
    <property type="match status" value="1"/>
</dbReference>
<evidence type="ECO:0000256" key="2">
    <source>
        <dbReference type="ARBA" id="ARBA00022448"/>
    </source>
</evidence>
<dbReference type="InterPro" id="IPR005074">
    <property type="entry name" value="Peptidase_C39"/>
</dbReference>
<accession>A0AAP5I1K2</accession>
<dbReference type="GO" id="GO:0016887">
    <property type="term" value="F:ATP hydrolysis activity"/>
    <property type="evidence" value="ECO:0007669"/>
    <property type="project" value="InterPro"/>
</dbReference>
<feature type="region of interest" description="Disordered" evidence="11">
    <location>
        <begin position="293"/>
        <end position="324"/>
    </location>
</feature>
<dbReference type="GO" id="GO:0006508">
    <property type="term" value="P:proteolysis"/>
    <property type="evidence" value="ECO:0007669"/>
    <property type="project" value="InterPro"/>
</dbReference>
<dbReference type="Gene3D" id="3.90.70.10">
    <property type="entry name" value="Cysteine proteinases"/>
    <property type="match status" value="1"/>
</dbReference>
<keyword evidence="7" id="KW-0788">Thiol protease</keyword>
<comment type="subcellular location">
    <subcellularLocation>
        <location evidence="1">Cell membrane</location>
        <topology evidence="1">Multi-pass membrane protein</topology>
    </subcellularLocation>
</comment>
<evidence type="ECO:0000256" key="8">
    <source>
        <dbReference type="ARBA" id="ARBA00022840"/>
    </source>
</evidence>
<dbReference type="CDD" id="cd18568">
    <property type="entry name" value="ABC_6TM_HetC_like"/>
    <property type="match status" value="1"/>
</dbReference>
<evidence type="ECO:0000256" key="3">
    <source>
        <dbReference type="ARBA" id="ARBA00022475"/>
    </source>
</evidence>
<feature type="transmembrane region" description="Helical" evidence="12">
    <location>
        <begin position="514"/>
        <end position="535"/>
    </location>
</feature>
<dbReference type="InterPro" id="IPR003439">
    <property type="entry name" value="ABC_transporter-like_ATP-bd"/>
</dbReference>
<reference evidence="17" key="1">
    <citation type="journal article" date="2021" name="Science">
        <title>Hunting the eagle killer: A cyanobacterial neurotoxin causes vacuolar myelinopathy.</title>
        <authorList>
            <person name="Breinlinger S."/>
            <person name="Phillips T.J."/>
            <person name="Haram B.N."/>
            <person name="Mares J."/>
            <person name="Martinez Yerena J.A."/>
            <person name="Hrouzek P."/>
            <person name="Sobotka R."/>
            <person name="Henderson W.M."/>
            <person name="Schmieder P."/>
            <person name="Williams S.M."/>
            <person name="Lauderdale J.D."/>
            <person name="Wilde H.D."/>
            <person name="Gerrin W."/>
            <person name="Kust A."/>
            <person name="Washington J.W."/>
            <person name="Wagner C."/>
            <person name="Geier B."/>
            <person name="Liebeke M."/>
            <person name="Enke H."/>
            <person name="Niedermeyer T.H.J."/>
            <person name="Wilde S.B."/>
        </authorList>
    </citation>
    <scope>NUCLEOTIDE SEQUENCE [LARGE SCALE GENOMIC DNA]</scope>
    <source>
        <strain evidence="17">Thurmond2011</strain>
    </source>
</reference>
<evidence type="ECO:0000256" key="1">
    <source>
        <dbReference type="ARBA" id="ARBA00004651"/>
    </source>
</evidence>
<keyword evidence="4 12" id="KW-0812">Transmembrane</keyword>
<dbReference type="PROSITE" id="PS50893">
    <property type="entry name" value="ABC_TRANSPORTER_2"/>
    <property type="match status" value="1"/>
</dbReference>
<feature type="compositionally biased region" description="Polar residues" evidence="11">
    <location>
        <begin position="293"/>
        <end position="319"/>
    </location>
</feature>
<dbReference type="SUPFAM" id="SSF90123">
    <property type="entry name" value="ABC transporter transmembrane region"/>
    <property type="match status" value="1"/>
</dbReference>
<evidence type="ECO:0000259" key="15">
    <source>
        <dbReference type="PROSITE" id="PS50990"/>
    </source>
</evidence>
<name>A0AAP5I1K2_9CYAN</name>
<keyword evidence="3" id="KW-1003">Cell membrane</keyword>
<keyword evidence="7" id="KW-0645">Protease</keyword>
<keyword evidence="6" id="KW-0378">Hydrolase</keyword>
<dbReference type="InterPro" id="IPR017871">
    <property type="entry name" value="ABC_transporter-like_CS"/>
</dbReference>
<dbReference type="EMBL" id="JAALHA020000001">
    <property type="protein sequence ID" value="MDR9893437.1"/>
    <property type="molecule type" value="Genomic_DNA"/>
</dbReference>